<organism evidence="1 2">
    <name type="scientific">Xylanibacillus composti</name>
    <dbReference type="NCBI Taxonomy" id="1572762"/>
    <lineage>
        <taxon>Bacteria</taxon>
        <taxon>Bacillati</taxon>
        <taxon>Bacillota</taxon>
        <taxon>Bacilli</taxon>
        <taxon>Bacillales</taxon>
        <taxon>Paenibacillaceae</taxon>
        <taxon>Xylanibacillus</taxon>
    </lineage>
</organism>
<gene>
    <name evidence="1" type="ORF">XYCOK13_00270</name>
</gene>
<dbReference type="Proteomes" id="UP000677918">
    <property type="component" value="Unassembled WGS sequence"/>
</dbReference>
<dbReference type="EMBL" id="BOVK01000001">
    <property type="protein sequence ID" value="GIQ67203.1"/>
    <property type="molecule type" value="Genomic_DNA"/>
</dbReference>
<name>A0A8J4H211_9BACL</name>
<accession>A0A8J4H211</accession>
<reference evidence="1" key="1">
    <citation type="submission" date="2021-04" db="EMBL/GenBank/DDBJ databases">
        <title>Draft genome sequence of Xylanibacillus composti strain K13.</title>
        <authorList>
            <person name="Uke A."/>
            <person name="Chhe C."/>
            <person name="Baramee S."/>
            <person name="Kosugi A."/>
        </authorList>
    </citation>
    <scope>NUCLEOTIDE SEQUENCE</scope>
    <source>
        <strain evidence="1">K13</strain>
    </source>
</reference>
<comment type="caution">
    <text evidence="1">The sequence shown here is derived from an EMBL/GenBank/DDBJ whole genome shotgun (WGS) entry which is preliminary data.</text>
</comment>
<protein>
    <submittedName>
        <fullName evidence="1">Uncharacterized protein</fullName>
    </submittedName>
</protein>
<sequence>MSGHTGAGAGITGNENERFFRLSVNLINPIRYIELTGIACCDSFYRVLKEGRRIYFFITCMLREVDIVGTTSNEQSV</sequence>
<keyword evidence="2" id="KW-1185">Reference proteome</keyword>
<proteinExistence type="predicted"/>
<evidence type="ECO:0000313" key="2">
    <source>
        <dbReference type="Proteomes" id="UP000677918"/>
    </source>
</evidence>
<evidence type="ECO:0000313" key="1">
    <source>
        <dbReference type="EMBL" id="GIQ67203.1"/>
    </source>
</evidence>
<dbReference type="AlphaFoldDB" id="A0A8J4H211"/>